<sequence>MSQSPFPPLISRCAHPSLTHGHTRFPKASFSAVLKVVSPNLPSPTVLPYKSFPFPSLYIYIAPFGPQPRATSMSFIFRRFFSSTTSTMSDAATQKAKQLINDNAVVVFSKSYCPYCSNTKQILDGLNAKYTTYELNQESDGSDVQDALLKLTGQRTVPNIFIGKQHIGGNSDLEAVVKNGKNGKKIQELLQEAGAL</sequence>
<dbReference type="GO" id="GO:0015038">
    <property type="term" value="F:glutathione disulfide oxidoreductase activity"/>
    <property type="evidence" value="ECO:0007669"/>
    <property type="project" value="TreeGrafter"/>
</dbReference>
<evidence type="ECO:0000256" key="5">
    <source>
        <dbReference type="ARBA" id="ARBA00023284"/>
    </source>
</evidence>
<dbReference type="InterPro" id="IPR011899">
    <property type="entry name" value="Glutaredoxin_euk/vir"/>
</dbReference>
<dbReference type="EMBL" id="NMPR01000016">
    <property type="protein sequence ID" value="KAA8634970.1"/>
    <property type="molecule type" value="Genomic_DNA"/>
</dbReference>
<evidence type="ECO:0000256" key="1">
    <source>
        <dbReference type="ARBA" id="ARBA00000217"/>
    </source>
</evidence>
<evidence type="ECO:0000256" key="7">
    <source>
        <dbReference type="ARBA" id="ARBA00047960"/>
    </source>
</evidence>
<keyword evidence="5" id="KW-0676">Redox-active center</keyword>
<keyword evidence="2" id="KW-0813">Transport</keyword>
<dbReference type="PRINTS" id="PR00160">
    <property type="entry name" value="GLUTAREDOXIN"/>
</dbReference>
<dbReference type="VEuPathDB" id="FungiDB:SMAC_03922"/>
<dbReference type="Pfam" id="PF00462">
    <property type="entry name" value="Glutaredoxin"/>
    <property type="match status" value="1"/>
</dbReference>
<keyword evidence="4" id="KW-1015">Disulfide bond</keyword>
<dbReference type="PANTHER" id="PTHR45694:SF18">
    <property type="entry name" value="GLUTAREDOXIN-1-RELATED"/>
    <property type="match status" value="1"/>
</dbReference>
<dbReference type="SUPFAM" id="SSF52833">
    <property type="entry name" value="Thioredoxin-like"/>
    <property type="match status" value="1"/>
</dbReference>
<evidence type="ECO:0000256" key="4">
    <source>
        <dbReference type="ARBA" id="ARBA00023157"/>
    </source>
</evidence>
<evidence type="ECO:0000259" key="8">
    <source>
        <dbReference type="Pfam" id="PF00462"/>
    </source>
</evidence>
<dbReference type="NCBIfam" id="TIGR02180">
    <property type="entry name" value="GRX_euk"/>
    <property type="match status" value="1"/>
</dbReference>
<dbReference type="GO" id="GO:0004364">
    <property type="term" value="F:glutathione transferase activity"/>
    <property type="evidence" value="ECO:0007669"/>
    <property type="project" value="UniProtKB-EC"/>
</dbReference>
<accession>A0A8S9A1F4</accession>
<dbReference type="Gene3D" id="3.40.30.10">
    <property type="entry name" value="Glutaredoxin"/>
    <property type="match status" value="1"/>
</dbReference>
<comment type="caution">
    <text evidence="9">The sequence shown here is derived from an EMBL/GenBank/DDBJ whole genome shotgun (WGS) entry which is preliminary data.</text>
</comment>
<organism evidence="9 10">
    <name type="scientific">Sordaria macrospora</name>
    <dbReference type="NCBI Taxonomy" id="5147"/>
    <lineage>
        <taxon>Eukaryota</taxon>
        <taxon>Fungi</taxon>
        <taxon>Dikarya</taxon>
        <taxon>Ascomycota</taxon>
        <taxon>Pezizomycotina</taxon>
        <taxon>Sordariomycetes</taxon>
        <taxon>Sordariomycetidae</taxon>
        <taxon>Sordariales</taxon>
        <taxon>Sordariaceae</taxon>
        <taxon>Sordaria</taxon>
    </lineage>
</organism>
<protein>
    <recommendedName>
        <fullName evidence="8">Glutaredoxin domain-containing protein</fullName>
    </recommendedName>
</protein>
<dbReference type="GO" id="GO:0005737">
    <property type="term" value="C:cytoplasm"/>
    <property type="evidence" value="ECO:0007669"/>
    <property type="project" value="TreeGrafter"/>
</dbReference>
<keyword evidence="3" id="KW-0249">Electron transport</keyword>
<dbReference type="InterPro" id="IPR036249">
    <property type="entry name" value="Thioredoxin-like_sf"/>
</dbReference>
<dbReference type="GO" id="GO:0034599">
    <property type="term" value="P:cellular response to oxidative stress"/>
    <property type="evidence" value="ECO:0007669"/>
    <property type="project" value="TreeGrafter"/>
</dbReference>
<evidence type="ECO:0000256" key="6">
    <source>
        <dbReference type="ARBA" id="ARBA00035808"/>
    </source>
</evidence>
<name>A0A8S9A1F4_SORMA</name>
<dbReference type="AlphaFoldDB" id="A0A8S9A1F4"/>
<dbReference type="FunFam" id="3.40.30.10:FF:000026">
    <property type="entry name" value="Glutaredoxin 2"/>
    <property type="match status" value="1"/>
</dbReference>
<feature type="domain" description="Glutaredoxin" evidence="8">
    <location>
        <begin position="105"/>
        <end position="167"/>
    </location>
</feature>
<comment type="catalytic activity">
    <reaction evidence="7">
        <text>RX + glutathione = an S-substituted glutathione + a halide anion + H(+)</text>
        <dbReference type="Rhea" id="RHEA:16437"/>
        <dbReference type="ChEBI" id="CHEBI:15378"/>
        <dbReference type="ChEBI" id="CHEBI:16042"/>
        <dbReference type="ChEBI" id="CHEBI:17792"/>
        <dbReference type="ChEBI" id="CHEBI:57925"/>
        <dbReference type="ChEBI" id="CHEBI:90779"/>
        <dbReference type="EC" id="2.5.1.18"/>
    </reaction>
</comment>
<comment type="catalytic activity">
    <reaction evidence="6">
        <text>1-chloro-2,4-dinitrobenzene + glutathione = 2,4-dinitrophenyl-S-glutathione + chloride + H(+)</text>
        <dbReference type="Rhea" id="RHEA:51220"/>
        <dbReference type="ChEBI" id="CHEBI:15378"/>
        <dbReference type="ChEBI" id="CHEBI:17996"/>
        <dbReference type="ChEBI" id="CHEBI:34718"/>
        <dbReference type="ChEBI" id="CHEBI:57925"/>
        <dbReference type="ChEBI" id="CHEBI:133977"/>
        <dbReference type="EC" id="2.5.1.18"/>
    </reaction>
</comment>
<dbReference type="InterPro" id="IPR014025">
    <property type="entry name" value="Glutaredoxin_subgr"/>
</dbReference>
<dbReference type="InterPro" id="IPR002109">
    <property type="entry name" value="Glutaredoxin"/>
</dbReference>
<dbReference type="PANTHER" id="PTHR45694">
    <property type="entry name" value="GLUTAREDOXIN 2"/>
    <property type="match status" value="1"/>
</dbReference>
<dbReference type="PROSITE" id="PS51354">
    <property type="entry name" value="GLUTAREDOXIN_2"/>
    <property type="match status" value="1"/>
</dbReference>
<proteinExistence type="predicted"/>
<dbReference type="PROSITE" id="PS00195">
    <property type="entry name" value="GLUTAREDOXIN_1"/>
    <property type="match status" value="1"/>
</dbReference>
<evidence type="ECO:0000313" key="9">
    <source>
        <dbReference type="EMBL" id="KAA8634970.1"/>
    </source>
</evidence>
<evidence type="ECO:0000256" key="3">
    <source>
        <dbReference type="ARBA" id="ARBA00022982"/>
    </source>
</evidence>
<dbReference type="Proteomes" id="UP000433876">
    <property type="component" value="Unassembled WGS sequence"/>
</dbReference>
<reference evidence="9 10" key="1">
    <citation type="submission" date="2017-07" db="EMBL/GenBank/DDBJ databases">
        <title>Genome sequence of the Sordaria macrospora wild type strain R19027.</title>
        <authorList>
            <person name="Nowrousian M."/>
            <person name="Teichert I."/>
            <person name="Kueck U."/>
        </authorList>
    </citation>
    <scope>NUCLEOTIDE SEQUENCE [LARGE SCALE GENOMIC DNA]</scope>
    <source>
        <strain evidence="9 10">R19027</strain>
        <tissue evidence="9">Mycelium</tissue>
    </source>
</reference>
<dbReference type="CDD" id="cd03419">
    <property type="entry name" value="GRX_GRXh_1_2_like"/>
    <property type="match status" value="1"/>
</dbReference>
<dbReference type="GO" id="GO:0004602">
    <property type="term" value="F:glutathione peroxidase activity"/>
    <property type="evidence" value="ECO:0007669"/>
    <property type="project" value="UniProtKB-EC"/>
</dbReference>
<evidence type="ECO:0000256" key="2">
    <source>
        <dbReference type="ARBA" id="ARBA00022448"/>
    </source>
</evidence>
<comment type="catalytic activity">
    <reaction evidence="1">
        <text>2 glutathione + H2O2 = glutathione disulfide + 2 H2O</text>
        <dbReference type="Rhea" id="RHEA:16833"/>
        <dbReference type="ChEBI" id="CHEBI:15377"/>
        <dbReference type="ChEBI" id="CHEBI:16240"/>
        <dbReference type="ChEBI" id="CHEBI:57925"/>
        <dbReference type="ChEBI" id="CHEBI:58297"/>
        <dbReference type="EC" id="1.11.1.9"/>
    </reaction>
</comment>
<dbReference type="GO" id="GO:0005634">
    <property type="term" value="C:nucleus"/>
    <property type="evidence" value="ECO:0007669"/>
    <property type="project" value="TreeGrafter"/>
</dbReference>
<evidence type="ECO:0000313" key="10">
    <source>
        <dbReference type="Proteomes" id="UP000433876"/>
    </source>
</evidence>
<dbReference type="InterPro" id="IPR011767">
    <property type="entry name" value="GLR_AS"/>
</dbReference>
<gene>
    <name evidence="9" type="ORF">SMACR_03922</name>
</gene>